<dbReference type="OrthoDB" id="5428890at2759"/>
<name>A0A0F7ZXI6_9HYPO</name>
<organism evidence="4 5">
    <name type="scientific">Hirsutella minnesotensis 3608</name>
    <dbReference type="NCBI Taxonomy" id="1043627"/>
    <lineage>
        <taxon>Eukaryota</taxon>
        <taxon>Fungi</taxon>
        <taxon>Dikarya</taxon>
        <taxon>Ascomycota</taxon>
        <taxon>Pezizomycotina</taxon>
        <taxon>Sordariomycetes</taxon>
        <taxon>Hypocreomycetidae</taxon>
        <taxon>Hypocreales</taxon>
        <taxon>Ophiocordycipitaceae</taxon>
        <taxon>Hirsutella</taxon>
    </lineage>
</organism>
<keyword evidence="1" id="KW-1133">Transmembrane helix</keyword>
<feature type="transmembrane region" description="Helical" evidence="1">
    <location>
        <begin position="243"/>
        <end position="270"/>
    </location>
</feature>
<protein>
    <submittedName>
        <fullName evidence="4">Uncharacterized protein</fullName>
    </submittedName>
</protein>
<evidence type="ECO:0000313" key="3">
    <source>
        <dbReference type="EMBL" id="KJZ70058.1"/>
    </source>
</evidence>
<gene>
    <name evidence="4" type="ORF">HIM_09800</name>
    <name evidence="3" type="ORF">HIM_10562</name>
    <name evidence="2" type="ORF">HIM_12540</name>
</gene>
<evidence type="ECO:0000313" key="4">
    <source>
        <dbReference type="EMBL" id="KJZ70787.1"/>
    </source>
</evidence>
<evidence type="ECO:0000256" key="1">
    <source>
        <dbReference type="SAM" id="Phobius"/>
    </source>
</evidence>
<keyword evidence="1" id="KW-0812">Transmembrane</keyword>
<proteinExistence type="predicted"/>
<keyword evidence="1" id="KW-0472">Membrane</keyword>
<accession>A0A0F7ZXI6</accession>
<dbReference type="EMBL" id="KQ030653">
    <property type="protein sequence ID" value="KJZ70058.1"/>
    <property type="molecule type" value="Genomic_DNA"/>
</dbReference>
<evidence type="ECO:0000313" key="2">
    <source>
        <dbReference type="EMBL" id="KJZ68068.1"/>
    </source>
</evidence>
<dbReference type="EMBL" id="KQ031043">
    <property type="protein sequence ID" value="KJZ68068.1"/>
    <property type="molecule type" value="Genomic_DNA"/>
</dbReference>
<dbReference type="AlphaFoldDB" id="A0A0F7ZXI6"/>
<dbReference type="Proteomes" id="UP000054481">
    <property type="component" value="Unassembled WGS sequence"/>
</dbReference>
<sequence length="274" mass="31600">MAIFRSFILHDWDDKSDERGQGGAGDLDSLYMSSLNIYSLSYFGQVSIRWTASISEHLHFDPATRQLSVFRFPTFCALLAVHGDKVFPTIQSIIDQLDPLSPEERDRCCVTLPQEVILSYRLLFGQEGKSRKVAHEELCKLRNSCGNEQVDAMLLDLCERKYEYGNLYWKTYDKVLRAYRAEIWPITCRTSEGHLLQSDVYSASNDFPRLGSRLIKLQQFNLRQRPSKLTDLWRDRRLPLQWYTFWAVLLVGGVANILAALQLLVAFIALRGSH</sequence>
<keyword evidence="5" id="KW-1185">Reference proteome</keyword>
<dbReference type="EMBL" id="KQ030606">
    <property type="protein sequence ID" value="KJZ70787.1"/>
    <property type="molecule type" value="Genomic_DNA"/>
</dbReference>
<evidence type="ECO:0000313" key="5">
    <source>
        <dbReference type="Proteomes" id="UP000054481"/>
    </source>
</evidence>
<reference evidence="4 5" key="1">
    <citation type="journal article" date="2014" name="Genome Biol. Evol.">
        <title>Comparative genomics and transcriptomics analyses reveal divergent lifestyle features of nematode endoparasitic fungus Hirsutella minnesotensis.</title>
        <authorList>
            <person name="Lai Y."/>
            <person name="Liu K."/>
            <person name="Zhang X."/>
            <person name="Zhang X."/>
            <person name="Li K."/>
            <person name="Wang N."/>
            <person name="Shu C."/>
            <person name="Wu Y."/>
            <person name="Wang C."/>
            <person name="Bushley K.E."/>
            <person name="Xiang M."/>
            <person name="Liu X."/>
        </authorList>
    </citation>
    <scope>NUCLEOTIDE SEQUENCE [LARGE SCALE GENOMIC DNA]</scope>
    <source>
        <strain evidence="4 5">3608</strain>
    </source>
</reference>